<evidence type="ECO:0000256" key="3">
    <source>
        <dbReference type="ARBA" id="ARBA00022475"/>
    </source>
</evidence>
<feature type="transmembrane region" description="Helical" evidence="7">
    <location>
        <begin position="132"/>
        <end position="150"/>
    </location>
</feature>
<name>A0A2T2YAG5_9BACT</name>
<dbReference type="EMBL" id="PYFT01000001">
    <property type="protein sequence ID" value="PSR52476.1"/>
    <property type="molecule type" value="Genomic_DNA"/>
</dbReference>
<protein>
    <submittedName>
        <fullName evidence="8">Polysaccharide biosynthesis protein</fullName>
    </submittedName>
</protein>
<dbReference type="InterPro" id="IPR050833">
    <property type="entry name" value="Poly_Biosynth_Transport"/>
</dbReference>
<dbReference type="PANTHER" id="PTHR30250:SF10">
    <property type="entry name" value="LIPOPOLYSACCHARIDE BIOSYNTHESIS PROTEIN WZXC"/>
    <property type="match status" value="1"/>
</dbReference>
<keyword evidence="4 7" id="KW-0812">Transmembrane</keyword>
<evidence type="ECO:0000256" key="7">
    <source>
        <dbReference type="SAM" id="Phobius"/>
    </source>
</evidence>
<comment type="subcellular location">
    <subcellularLocation>
        <location evidence="1">Cell membrane</location>
        <topology evidence="1">Multi-pass membrane protein</topology>
    </subcellularLocation>
</comment>
<keyword evidence="6 7" id="KW-0472">Membrane</keyword>
<keyword evidence="3" id="KW-1003">Cell membrane</keyword>
<evidence type="ECO:0000313" key="9">
    <source>
        <dbReference type="Proteomes" id="UP000240357"/>
    </source>
</evidence>
<keyword evidence="9" id="KW-1185">Reference proteome</keyword>
<feature type="transmembrane region" description="Helical" evidence="7">
    <location>
        <begin position="206"/>
        <end position="232"/>
    </location>
</feature>
<organism evidence="8 9">
    <name type="scientific">Adhaeribacter arboris</name>
    <dbReference type="NCBI Taxonomy" id="2072846"/>
    <lineage>
        <taxon>Bacteria</taxon>
        <taxon>Pseudomonadati</taxon>
        <taxon>Bacteroidota</taxon>
        <taxon>Cytophagia</taxon>
        <taxon>Cytophagales</taxon>
        <taxon>Hymenobacteraceae</taxon>
        <taxon>Adhaeribacter</taxon>
    </lineage>
</organism>
<accession>A0A2T2YAG5</accession>
<proteinExistence type="inferred from homology"/>
<evidence type="ECO:0000256" key="1">
    <source>
        <dbReference type="ARBA" id="ARBA00004651"/>
    </source>
</evidence>
<feature type="transmembrane region" description="Helical" evidence="7">
    <location>
        <begin position="162"/>
        <end position="185"/>
    </location>
</feature>
<dbReference type="PANTHER" id="PTHR30250">
    <property type="entry name" value="PST FAMILY PREDICTED COLANIC ACID TRANSPORTER"/>
    <property type="match status" value="1"/>
</dbReference>
<sequence>MVLLLLPLGWFFFSANQANTEQVNWLGPWILLCISTALFLFITPVFSFLEGCGKVKEVALYRVYQSLSNYIFIGFSLALGLRLYALGVGVAISFLSGLIWLNLKSNRIFLKDIWVSKISDYKINWQQEILPFQWKIAISWLSGYLIFQLFNPVLFTFQSAAVAGQMGISLAAFNGVSLVAMAWVNTKIPVFSVLIAKKEFEELDRIFFKAAIQSLVVVAFASFTLVAVIYFLQSLDISISTRFLPIKLLAILGFINILNQITFCQAIYLRAHKKEPFLLNSVVGSILTGISTYVAGRYFGVETVVVMYFLLNLVVGLPWNSYTFLHKRKAWHSY</sequence>
<dbReference type="Proteomes" id="UP000240357">
    <property type="component" value="Unassembled WGS sequence"/>
</dbReference>
<evidence type="ECO:0000256" key="4">
    <source>
        <dbReference type="ARBA" id="ARBA00022692"/>
    </source>
</evidence>
<feature type="transmembrane region" description="Helical" evidence="7">
    <location>
        <begin position="305"/>
        <end position="325"/>
    </location>
</feature>
<evidence type="ECO:0000256" key="5">
    <source>
        <dbReference type="ARBA" id="ARBA00022989"/>
    </source>
</evidence>
<feature type="transmembrane region" description="Helical" evidence="7">
    <location>
        <begin position="277"/>
        <end position="299"/>
    </location>
</feature>
<evidence type="ECO:0000256" key="6">
    <source>
        <dbReference type="ARBA" id="ARBA00023136"/>
    </source>
</evidence>
<keyword evidence="5 7" id="KW-1133">Transmembrane helix</keyword>
<evidence type="ECO:0000313" key="8">
    <source>
        <dbReference type="EMBL" id="PSR52476.1"/>
    </source>
</evidence>
<reference evidence="8 9" key="1">
    <citation type="submission" date="2018-03" db="EMBL/GenBank/DDBJ databases">
        <title>Adhaeribacter sp. HMF7605 Genome sequencing and assembly.</title>
        <authorList>
            <person name="Kang H."/>
            <person name="Kang J."/>
            <person name="Cha I."/>
            <person name="Kim H."/>
            <person name="Joh K."/>
        </authorList>
    </citation>
    <scope>NUCLEOTIDE SEQUENCE [LARGE SCALE GENOMIC DNA]</scope>
    <source>
        <strain evidence="8 9">HMF7605</strain>
    </source>
</reference>
<gene>
    <name evidence="8" type="ORF">AHMF7605_02520</name>
</gene>
<dbReference type="AlphaFoldDB" id="A0A2T2YAG5"/>
<feature type="transmembrane region" description="Helical" evidence="7">
    <location>
        <begin position="28"/>
        <end position="49"/>
    </location>
</feature>
<evidence type="ECO:0000256" key="2">
    <source>
        <dbReference type="ARBA" id="ARBA00007430"/>
    </source>
</evidence>
<comment type="similarity">
    <text evidence="2">Belongs to the polysaccharide synthase family.</text>
</comment>
<dbReference type="GO" id="GO:0005886">
    <property type="term" value="C:plasma membrane"/>
    <property type="evidence" value="ECO:0007669"/>
    <property type="project" value="UniProtKB-SubCell"/>
</dbReference>
<comment type="caution">
    <text evidence="8">The sequence shown here is derived from an EMBL/GenBank/DDBJ whole genome shotgun (WGS) entry which is preliminary data.</text>
</comment>